<keyword evidence="1" id="KW-1185">Reference proteome</keyword>
<proteinExistence type="predicted"/>
<dbReference type="Proteomes" id="UP000887565">
    <property type="component" value="Unplaced"/>
</dbReference>
<name>A0A915I0S7_ROMCU</name>
<dbReference type="WBParaSite" id="nRc.2.0.1.t07737-RA">
    <property type="protein sequence ID" value="nRc.2.0.1.t07737-RA"/>
    <property type="gene ID" value="nRc.2.0.1.g07737"/>
</dbReference>
<reference evidence="2" key="1">
    <citation type="submission" date="2022-11" db="UniProtKB">
        <authorList>
            <consortium name="WormBaseParasite"/>
        </authorList>
    </citation>
    <scope>IDENTIFICATION</scope>
</reference>
<sequence>MTGIIYSNHSEVNSCECEGAAHTSVHRMSIKGEFTSTFQGIKIQKKENAGGKSATVGTSGNPEEHQHHIPILIHANVVFTFRSVGTAIVDMFIVIVPSLRQNNIFIMCALSVLSMIKYDTGAAIPVSIRDENSSFGDESAIFLLVERIKRRLRRTEHDGHETIERDNSMQQEFGYDANVE</sequence>
<evidence type="ECO:0000313" key="2">
    <source>
        <dbReference type="WBParaSite" id="nRc.2.0.1.t07737-RA"/>
    </source>
</evidence>
<accession>A0A915I0S7</accession>
<evidence type="ECO:0000313" key="1">
    <source>
        <dbReference type="Proteomes" id="UP000887565"/>
    </source>
</evidence>
<dbReference type="AlphaFoldDB" id="A0A915I0S7"/>
<protein>
    <submittedName>
        <fullName evidence="2">Uncharacterized protein</fullName>
    </submittedName>
</protein>
<organism evidence="1 2">
    <name type="scientific">Romanomermis culicivorax</name>
    <name type="common">Nematode worm</name>
    <dbReference type="NCBI Taxonomy" id="13658"/>
    <lineage>
        <taxon>Eukaryota</taxon>
        <taxon>Metazoa</taxon>
        <taxon>Ecdysozoa</taxon>
        <taxon>Nematoda</taxon>
        <taxon>Enoplea</taxon>
        <taxon>Dorylaimia</taxon>
        <taxon>Mermithida</taxon>
        <taxon>Mermithoidea</taxon>
        <taxon>Mermithidae</taxon>
        <taxon>Romanomermis</taxon>
    </lineage>
</organism>